<dbReference type="InterPro" id="IPR016181">
    <property type="entry name" value="Acyl_CoA_acyltransferase"/>
</dbReference>
<dbReference type="AlphaFoldDB" id="A0A3L7JC46"/>
<evidence type="ECO:0000313" key="2">
    <source>
        <dbReference type="EMBL" id="RLQ88050.1"/>
    </source>
</evidence>
<gene>
    <name evidence="2" type="ORF">D8780_07360</name>
</gene>
<dbReference type="SUPFAM" id="SSF55729">
    <property type="entry name" value="Acyl-CoA N-acyltransferases (Nat)"/>
    <property type="match status" value="1"/>
</dbReference>
<dbReference type="Gene3D" id="3.40.630.30">
    <property type="match status" value="1"/>
</dbReference>
<dbReference type="PANTHER" id="PTHR31435:SF10">
    <property type="entry name" value="BSR4717 PROTEIN"/>
    <property type="match status" value="1"/>
</dbReference>
<proteinExistence type="predicted"/>
<organism evidence="2 3">
    <name type="scientific">Notoacmeibacter ruber</name>
    <dbReference type="NCBI Taxonomy" id="2670375"/>
    <lineage>
        <taxon>Bacteria</taxon>
        <taxon>Pseudomonadati</taxon>
        <taxon>Pseudomonadota</taxon>
        <taxon>Alphaproteobacteria</taxon>
        <taxon>Hyphomicrobiales</taxon>
        <taxon>Notoacmeibacteraceae</taxon>
        <taxon>Notoacmeibacter</taxon>
    </lineage>
</organism>
<accession>A0A3L7JC46</accession>
<name>A0A3L7JC46_9HYPH</name>
<dbReference type="GO" id="GO:0016740">
    <property type="term" value="F:transferase activity"/>
    <property type="evidence" value="ECO:0007669"/>
    <property type="project" value="UniProtKB-KW"/>
</dbReference>
<dbReference type="InterPro" id="IPR045057">
    <property type="entry name" value="Gcn5-rel_NAT"/>
</dbReference>
<keyword evidence="2" id="KW-0808">Transferase</keyword>
<dbReference type="PANTHER" id="PTHR31435">
    <property type="entry name" value="PROTEIN NATD1"/>
    <property type="match status" value="1"/>
</dbReference>
<keyword evidence="3" id="KW-1185">Reference proteome</keyword>
<dbReference type="Pfam" id="PF14542">
    <property type="entry name" value="Acetyltransf_CG"/>
    <property type="match status" value="1"/>
</dbReference>
<dbReference type="PROSITE" id="PS51729">
    <property type="entry name" value="GNAT_YJDJ"/>
    <property type="match status" value="1"/>
</dbReference>
<protein>
    <submittedName>
        <fullName evidence="2">N-acetyltransferase</fullName>
    </submittedName>
</protein>
<reference evidence="2 3" key="1">
    <citation type="submission" date="2018-10" db="EMBL/GenBank/DDBJ databases">
        <title>Notoacmeibacter sp. M2BS9Y-3-1, whole genome shotgun sequence.</title>
        <authorList>
            <person name="Tuo L."/>
        </authorList>
    </citation>
    <scope>NUCLEOTIDE SEQUENCE [LARGE SCALE GENOMIC DNA]</scope>
    <source>
        <strain evidence="2 3">M2BS9Y-3-1</strain>
    </source>
</reference>
<sequence>MTPEIEINREEGETKGRYIARIDGHEAEMTYSRVGQGSIIIDHTGVPDSLRGRGVGEALVKRGVEDARAESRTIIPLCPFAKAQIERHSDWQDVLKR</sequence>
<dbReference type="Proteomes" id="UP000281094">
    <property type="component" value="Unassembled WGS sequence"/>
</dbReference>
<evidence type="ECO:0000259" key="1">
    <source>
        <dbReference type="PROSITE" id="PS51729"/>
    </source>
</evidence>
<evidence type="ECO:0000313" key="3">
    <source>
        <dbReference type="Proteomes" id="UP000281094"/>
    </source>
</evidence>
<comment type="caution">
    <text evidence="2">The sequence shown here is derived from an EMBL/GenBank/DDBJ whole genome shotgun (WGS) entry which is preliminary data.</text>
</comment>
<feature type="domain" description="N-acetyltransferase" evidence="1">
    <location>
        <begin position="10"/>
        <end position="96"/>
    </location>
</feature>
<dbReference type="EMBL" id="RCWN01000001">
    <property type="protein sequence ID" value="RLQ88050.1"/>
    <property type="molecule type" value="Genomic_DNA"/>
</dbReference>
<dbReference type="InterPro" id="IPR031165">
    <property type="entry name" value="GNAT_YJDJ"/>
</dbReference>
<dbReference type="RefSeq" id="WP_121645015.1">
    <property type="nucleotide sequence ID" value="NZ_RCWN01000001.1"/>
</dbReference>